<accession>A0A6J5RFC5</accession>
<name>A0A6J5RFC5_9CAUD</name>
<protein>
    <submittedName>
        <fullName evidence="1">Uncharacterized protein</fullName>
    </submittedName>
</protein>
<evidence type="ECO:0000313" key="1">
    <source>
        <dbReference type="EMBL" id="CAB4191135.1"/>
    </source>
</evidence>
<dbReference type="EMBL" id="LR797165">
    <property type="protein sequence ID" value="CAB4191135.1"/>
    <property type="molecule type" value="Genomic_DNA"/>
</dbReference>
<proteinExistence type="predicted"/>
<organism evidence="1">
    <name type="scientific">uncultured Caudovirales phage</name>
    <dbReference type="NCBI Taxonomy" id="2100421"/>
    <lineage>
        <taxon>Viruses</taxon>
        <taxon>Duplodnaviria</taxon>
        <taxon>Heunggongvirae</taxon>
        <taxon>Uroviricota</taxon>
        <taxon>Caudoviricetes</taxon>
        <taxon>Peduoviridae</taxon>
        <taxon>Maltschvirus</taxon>
        <taxon>Maltschvirus maltsch</taxon>
    </lineage>
</organism>
<sequence>MADYDDRLGNYVDVPERLKRFYEAFPTGSIQLGRPEFIEADGKQFVWAQAYAYRTPEDVRPGVGTAWELIPGRTPYTRGSELMNLETSCWGRAVAAVMPVEKIATSHEIRMAEDRRIDRVKGAQPADQWASPTENPLKTGEAKRLDTLNLASGPQLGKIRGTLKDMGITETAEARDLVNACLAAKSHTKQVQLLTELTKREASDVIEALLESVTVEQAAAELTPP</sequence>
<gene>
    <name evidence="1" type="ORF">UFOVP1213_9</name>
</gene>
<reference evidence="1" key="1">
    <citation type="submission" date="2020-05" db="EMBL/GenBank/DDBJ databases">
        <authorList>
            <person name="Chiriac C."/>
            <person name="Salcher M."/>
            <person name="Ghai R."/>
            <person name="Kavagutti S V."/>
        </authorList>
    </citation>
    <scope>NUCLEOTIDE SEQUENCE</scope>
</reference>